<gene>
    <name evidence="14" type="ORF">RF819_19980</name>
</gene>
<dbReference type="InterPro" id="IPR051206">
    <property type="entry name" value="NAMLAA_amidase_2"/>
</dbReference>
<dbReference type="GO" id="GO:0009254">
    <property type="term" value="P:peptidoglycan turnover"/>
    <property type="evidence" value="ECO:0007669"/>
    <property type="project" value="TreeGrafter"/>
</dbReference>
<dbReference type="GO" id="GO:0009253">
    <property type="term" value="P:peptidoglycan catabolic process"/>
    <property type="evidence" value="ECO:0007669"/>
    <property type="project" value="InterPro"/>
</dbReference>
<proteinExistence type="inferred from homology"/>
<evidence type="ECO:0000256" key="5">
    <source>
        <dbReference type="ARBA" id="ARBA00011901"/>
    </source>
</evidence>
<dbReference type="InterPro" id="IPR036505">
    <property type="entry name" value="Amidase/PGRP_sf"/>
</dbReference>
<dbReference type="AlphaFoldDB" id="A0A1T1AX28"/>
<dbReference type="GO" id="GO:0005737">
    <property type="term" value="C:cytoplasm"/>
    <property type="evidence" value="ECO:0007669"/>
    <property type="project" value="UniProtKB-SubCell"/>
</dbReference>
<dbReference type="NCBIfam" id="NF008758">
    <property type="entry name" value="PRK11789.1"/>
    <property type="match status" value="1"/>
</dbReference>
<keyword evidence="10" id="KW-0961">Cell wall biogenesis/degradation</keyword>
<evidence type="ECO:0000256" key="10">
    <source>
        <dbReference type="ARBA" id="ARBA00023316"/>
    </source>
</evidence>
<keyword evidence="15" id="KW-1185">Reference proteome</keyword>
<evidence type="ECO:0000259" key="13">
    <source>
        <dbReference type="SMART" id="SM00644"/>
    </source>
</evidence>
<dbReference type="Pfam" id="PF01510">
    <property type="entry name" value="Amidase_2"/>
    <property type="match status" value="1"/>
</dbReference>
<evidence type="ECO:0000256" key="1">
    <source>
        <dbReference type="ARBA" id="ARBA00001561"/>
    </source>
</evidence>
<keyword evidence="9" id="KW-0862">Zinc</keyword>
<dbReference type="OrthoDB" id="9794842at2"/>
<reference evidence="14 15" key="1">
    <citation type="submission" date="2017-01" db="EMBL/GenBank/DDBJ databases">
        <title>Genome sequencing of Rhodoferax fermentans JCM 7819.</title>
        <authorList>
            <person name="Kim Y.J."/>
            <person name="Farh M.E.-A."/>
            <person name="Yang D.-C."/>
        </authorList>
    </citation>
    <scope>NUCLEOTIDE SEQUENCE [LARGE SCALE GENOMIC DNA]</scope>
    <source>
        <strain evidence="14 15">JCM 7819</strain>
    </source>
</reference>
<dbReference type="SUPFAM" id="SSF55846">
    <property type="entry name" value="N-acetylmuramoyl-L-alanine amidase-like"/>
    <property type="match status" value="1"/>
</dbReference>
<comment type="caution">
    <text evidence="14">The sequence shown here is derived from an EMBL/GenBank/DDBJ whole genome shotgun (WGS) entry which is preliminary data.</text>
</comment>
<evidence type="ECO:0000256" key="7">
    <source>
        <dbReference type="ARBA" id="ARBA00022723"/>
    </source>
</evidence>
<comment type="similarity">
    <text evidence="4">Belongs to the N-acetylmuramoyl-L-alanine amidase 2 family.</text>
</comment>
<comment type="cofactor">
    <cofactor evidence="2">
        <name>Zn(2+)</name>
        <dbReference type="ChEBI" id="CHEBI:29105"/>
    </cofactor>
</comment>
<dbReference type="GO" id="GO:0008745">
    <property type="term" value="F:N-acetylmuramoyl-L-alanine amidase activity"/>
    <property type="evidence" value="ECO:0007669"/>
    <property type="project" value="UniProtKB-EC"/>
</dbReference>
<dbReference type="PANTHER" id="PTHR30417">
    <property type="entry name" value="N-ACETYLMURAMOYL-L-ALANINE AMIDASE AMID"/>
    <property type="match status" value="1"/>
</dbReference>
<evidence type="ECO:0000256" key="2">
    <source>
        <dbReference type="ARBA" id="ARBA00001947"/>
    </source>
</evidence>
<feature type="domain" description="N-acetylmuramoyl-L-alanine amidase" evidence="13">
    <location>
        <begin position="29"/>
        <end position="177"/>
    </location>
</feature>
<dbReference type="RefSeq" id="WP_078366560.1">
    <property type="nucleotide sequence ID" value="NZ_MTJN01000002.1"/>
</dbReference>
<evidence type="ECO:0000256" key="4">
    <source>
        <dbReference type="ARBA" id="ARBA00007553"/>
    </source>
</evidence>
<sequence length="202" mass="22452">MTASEPVLSQPDDRLWRDGWYRFAAHQPSPNYGPRPSGSCIDLIVLHSISLPPGQYGGDEVQQLFTNQLDWQAHPYFESIRGLTVSSHFFIRRSGELWQFVSCDDRAWHAGVSSYRGRSNCNDDSIGIELEGLEGTRFEPAQYATLAAVCASILQHYPVHHLAGHEHIAPGRKGDPGPGFDWLHLQKTLALGSSYLPQGLQG</sequence>
<name>A0A1T1AX28_RHOFE</name>
<dbReference type="CDD" id="cd06583">
    <property type="entry name" value="PGRP"/>
    <property type="match status" value="1"/>
</dbReference>
<protein>
    <recommendedName>
        <fullName evidence="11">1,6-anhydro-N-acetylmuramyl-L-alanine amidase AmpD</fullName>
        <ecNumber evidence="5">3.5.1.28</ecNumber>
    </recommendedName>
    <alternativeName>
        <fullName evidence="12">N-acetylmuramoyl-L-alanine amidase</fullName>
    </alternativeName>
</protein>
<comment type="catalytic activity">
    <reaction evidence="1">
        <text>Hydrolyzes the link between N-acetylmuramoyl residues and L-amino acid residues in certain cell-wall glycopeptides.</text>
        <dbReference type="EC" id="3.5.1.28"/>
    </reaction>
</comment>
<keyword evidence="7" id="KW-0479">Metal-binding</keyword>
<dbReference type="Gene3D" id="3.40.80.10">
    <property type="entry name" value="Peptidoglycan recognition protein-like"/>
    <property type="match status" value="1"/>
</dbReference>
<dbReference type="GO" id="GO:0071555">
    <property type="term" value="P:cell wall organization"/>
    <property type="evidence" value="ECO:0007669"/>
    <property type="project" value="UniProtKB-KW"/>
</dbReference>
<keyword evidence="8" id="KW-0378">Hydrolase</keyword>
<organism evidence="14 15">
    <name type="scientific">Rhodoferax fermentans</name>
    <dbReference type="NCBI Taxonomy" id="28066"/>
    <lineage>
        <taxon>Bacteria</taxon>
        <taxon>Pseudomonadati</taxon>
        <taxon>Pseudomonadota</taxon>
        <taxon>Betaproteobacteria</taxon>
        <taxon>Burkholderiales</taxon>
        <taxon>Comamonadaceae</taxon>
        <taxon>Rhodoferax</taxon>
    </lineage>
</organism>
<evidence type="ECO:0000256" key="12">
    <source>
        <dbReference type="ARBA" id="ARBA00042615"/>
    </source>
</evidence>
<evidence type="ECO:0000256" key="6">
    <source>
        <dbReference type="ARBA" id="ARBA00022490"/>
    </source>
</evidence>
<dbReference type="Proteomes" id="UP000190750">
    <property type="component" value="Unassembled WGS sequence"/>
</dbReference>
<dbReference type="EC" id="3.5.1.28" evidence="5"/>
<evidence type="ECO:0000256" key="11">
    <source>
        <dbReference type="ARBA" id="ARBA00039257"/>
    </source>
</evidence>
<evidence type="ECO:0000313" key="15">
    <source>
        <dbReference type="Proteomes" id="UP000190750"/>
    </source>
</evidence>
<dbReference type="EMBL" id="MTJN01000002">
    <property type="protein sequence ID" value="OOV08672.1"/>
    <property type="molecule type" value="Genomic_DNA"/>
</dbReference>
<evidence type="ECO:0000256" key="3">
    <source>
        <dbReference type="ARBA" id="ARBA00004496"/>
    </source>
</evidence>
<evidence type="ECO:0000313" key="14">
    <source>
        <dbReference type="EMBL" id="OOV08672.1"/>
    </source>
</evidence>
<evidence type="ECO:0000256" key="9">
    <source>
        <dbReference type="ARBA" id="ARBA00022833"/>
    </source>
</evidence>
<dbReference type="GO" id="GO:0046872">
    <property type="term" value="F:metal ion binding"/>
    <property type="evidence" value="ECO:0007669"/>
    <property type="project" value="UniProtKB-KW"/>
</dbReference>
<accession>A0A1T1AX28</accession>
<dbReference type="PANTHER" id="PTHR30417:SF4">
    <property type="entry name" value="1,6-ANHYDRO-N-ACETYLMURAMYL-L-ALANINE AMIDASE AMPD"/>
    <property type="match status" value="1"/>
</dbReference>
<dbReference type="SMART" id="SM00644">
    <property type="entry name" value="Ami_2"/>
    <property type="match status" value="1"/>
</dbReference>
<keyword evidence="6" id="KW-0963">Cytoplasm</keyword>
<dbReference type="STRING" id="28066.RF819_19980"/>
<evidence type="ECO:0000256" key="8">
    <source>
        <dbReference type="ARBA" id="ARBA00022801"/>
    </source>
</evidence>
<dbReference type="InterPro" id="IPR002502">
    <property type="entry name" value="Amidase_domain"/>
</dbReference>
<comment type="subcellular location">
    <subcellularLocation>
        <location evidence="3">Cytoplasm</location>
    </subcellularLocation>
</comment>